<dbReference type="Gene3D" id="1.20.1250.20">
    <property type="entry name" value="MFS general substrate transporter like domains"/>
    <property type="match status" value="1"/>
</dbReference>
<dbReference type="SUPFAM" id="SSF103473">
    <property type="entry name" value="MFS general substrate transporter"/>
    <property type="match status" value="1"/>
</dbReference>
<evidence type="ECO:0000256" key="2">
    <source>
        <dbReference type="ARBA" id="ARBA00022692"/>
    </source>
</evidence>
<evidence type="ECO:0000256" key="3">
    <source>
        <dbReference type="ARBA" id="ARBA00022989"/>
    </source>
</evidence>
<accession>A0AAV5A9F6</accession>
<feature type="transmembrane region" description="Helical" evidence="6">
    <location>
        <begin position="85"/>
        <end position="104"/>
    </location>
</feature>
<dbReference type="AlphaFoldDB" id="A0AAV5A9F6"/>
<dbReference type="Proteomes" id="UP001050691">
    <property type="component" value="Unassembled WGS sequence"/>
</dbReference>
<feature type="transmembrane region" description="Helical" evidence="6">
    <location>
        <begin position="49"/>
        <end position="79"/>
    </location>
</feature>
<dbReference type="InterPro" id="IPR036259">
    <property type="entry name" value="MFS_trans_sf"/>
</dbReference>
<dbReference type="GO" id="GO:0022857">
    <property type="term" value="F:transmembrane transporter activity"/>
    <property type="evidence" value="ECO:0007669"/>
    <property type="project" value="InterPro"/>
</dbReference>
<dbReference type="PRINTS" id="PR01036">
    <property type="entry name" value="TCRTETB"/>
</dbReference>
<evidence type="ECO:0000256" key="6">
    <source>
        <dbReference type="SAM" id="Phobius"/>
    </source>
</evidence>
<feature type="transmembrane region" description="Helical" evidence="6">
    <location>
        <begin position="307"/>
        <end position="327"/>
    </location>
</feature>
<feature type="compositionally biased region" description="Basic and acidic residues" evidence="5">
    <location>
        <begin position="18"/>
        <end position="28"/>
    </location>
</feature>
<feature type="transmembrane region" description="Helical" evidence="6">
    <location>
        <begin position="173"/>
        <end position="192"/>
    </location>
</feature>
<dbReference type="Pfam" id="PF07690">
    <property type="entry name" value="MFS_1"/>
    <property type="match status" value="1"/>
</dbReference>
<feature type="domain" description="Major facilitator superfamily (MFS) profile" evidence="7">
    <location>
        <begin position="52"/>
        <end position="452"/>
    </location>
</feature>
<evidence type="ECO:0000313" key="9">
    <source>
        <dbReference type="Proteomes" id="UP001050691"/>
    </source>
</evidence>
<feature type="transmembrane region" description="Helical" evidence="6">
    <location>
        <begin position="116"/>
        <end position="142"/>
    </location>
</feature>
<dbReference type="InterPro" id="IPR020846">
    <property type="entry name" value="MFS_dom"/>
</dbReference>
<dbReference type="PANTHER" id="PTHR23501">
    <property type="entry name" value="MAJOR FACILITATOR SUPERFAMILY"/>
    <property type="match status" value="1"/>
</dbReference>
<feature type="region of interest" description="Disordered" evidence="5">
    <location>
        <begin position="1"/>
        <end position="44"/>
    </location>
</feature>
<evidence type="ECO:0000256" key="4">
    <source>
        <dbReference type="ARBA" id="ARBA00023136"/>
    </source>
</evidence>
<dbReference type="PROSITE" id="PS50850">
    <property type="entry name" value="MFS"/>
    <property type="match status" value="1"/>
</dbReference>
<comment type="subcellular location">
    <subcellularLocation>
        <location evidence="1">Membrane</location>
        <topology evidence="1">Multi-pass membrane protein</topology>
    </subcellularLocation>
</comment>
<dbReference type="InterPro" id="IPR011701">
    <property type="entry name" value="MFS"/>
</dbReference>
<organism evidence="8 9">
    <name type="scientific">Clathrus columnatus</name>
    <dbReference type="NCBI Taxonomy" id="1419009"/>
    <lineage>
        <taxon>Eukaryota</taxon>
        <taxon>Fungi</taxon>
        <taxon>Dikarya</taxon>
        <taxon>Basidiomycota</taxon>
        <taxon>Agaricomycotina</taxon>
        <taxon>Agaricomycetes</taxon>
        <taxon>Phallomycetidae</taxon>
        <taxon>Phallales</taxon>
        <taxon>Clathraceae</taxon>
        <taxon>Clathrus</taxon>
    </lineage>
</organism>
<evidence type="ECO:0000259" key="7">
    <source>
        <dbReference type="PROSITE" id="PS50850"/>
    </source>
</evidence>
<dbReference type="EMBL" id="BPWL01000006">
    <property type="protein sequence ID" value="GJJ10965.1"/>
    <property type="molecule type" value="Genomic_DNA"/>
</dbReference>
<keyword evidence="3 6" id="KW-1133">Transmembrane helix</keyword>
<reference evidence="8" key="1">
    <citation type="submission" date="2021-10" db="EMBL/GenBank/DDBJ databases">
        <title>De novo Genome Assembly of Clathrus columnatus (Basidiomycota, Fungi) Using Illumina and Nanopore Sequence Data.</title>
        <authorList>
            <person name="Ogiso-Tanaka E."/>
            <person name="Itagaki H."/>
            <person name="Hosoya T."/>
            <person name="Hosaka K."/>
        </authorList>
    </citation>
    <scope>NUCLEOTIDE SEQUENCE</scope>
    <source>
        <strain evidence="8">MO-923</strain>
    </source>
</reference>
<evidence type="ECO:0000256" key="1">
    <source>
        <dbReference type="ARBA" id="ARBA00004141"/>
    </source>
</evidence>
<feature type="transmembrane region" description="Helical" evidence="6">
    <location>
        <begin position="372"/>
        <end position="390"/>
    </location>
</feature>
<dbReference type="PANTHER" id="PTHR23501:SF102">
    <property type="entry name" value="DRUG TRANSPORTER, PUTATIVE (AFU_ORTHOLOGUE AFUA_3G08530)-RELATED"/>
    <property type="match status" value="1"/>
</dbReference>
<proteinExistence type="predicted"/>
<keyword evidence="2 6" id="KW-0812">Transmembrane</keyword>
<protein>
    <recommendedName>
        <fullName evidence="7">Major facilitator superfamily (MFS) profile domain-containing protein</fullName>
    </recommendedName>
</protein>
<evidence type="ECO:0000313" key="8">
    <source>
        <dbReference type="EMBL" id="GJJ10965.1"/>
    </source>
</evidence>
<keyword evidence="9" id="KW-1185">Reference proteome</keyword>
<sequence length="452" mass="47600">MAIKDISTSEDDIQLNRLSEHTRQRTVTDNDNAPSKPVSSDKPKRGSRFWLILTSLCLSLFLSALEFTAVSTALPIIAADLHGASFIWVGTAYALASSAILPMTGGVAQIFGRRPAMVAAIFFFALGSAICGAAQSMSMLIAGRAVQGMGGGGILSFSAIILADLVPLRERGVFAGLFGLTWSLAAAIGPVVGGSLSNEAGSALLILVRLPTPPGTVRGKLLSLDWITLLSNAIPILRSGAFIIIGSTTGITIALTDGGVNDPWPSANILSPLIIGLVGLIVFLVYEARFAKNPLVPWGILANRTSASGYAQTFLLPVTSLAVIYYLPVYFQACKGADASRSGVLLLSMSSVALGAMVGGRSTKFIPRYRPQIWLGWVLQTIGISLLTIIKLETHVGVAVGFVIIYGTGAGINYALQVYPIQAPLPVTSNAHALSFFSFMRTFAGVRYLPSP</sequence>
<comment type="caution">
    <text evidence="8">The sequence shown here is derived from an EMBL/GenBank/DDBJ whole genome shotgun (WGS) entry which is preliminary data.</text>
</comment>
<name>A0AAV5A9F6_9AGAM</name>
<feature type="transmembrane region" description="Helical" evidence="6">
    <location>
        <begin position="396"/>
        <end position="416"/>
    </location>
</feature>
<gene>
    <name evidence="8" type="ORF">Clacol_005194</name>
</gene>
<dbReference type="GO" id="GO:0005886">
    <property type="term" value="C:plasma membrane"/>
    <property type="evidence" value="ECO:0007669"/>
    <property type="project" value="TreeGrafter"/>
</dbReference>
<feature type="transmembrane region" description="Helical" evidence="6">
    <location>
        <begin position="148"/>
        <end position="166"/>
    </location>
</feature>
<feature type="transmembrane region" description="Helical" evidence="6">
    <location>
        <begin position="269"/>
        <end position="286"/>
    </location>
</feature>
<keyword evidence="4 6" id="KW-0472">Membrane</keyword>
<feature type="transmembrane region" description="Helical" evidence="6">
    <location>
        <begin position="339"/>
        <end position="360"/>
    </location>
</feature>
<evidence type="ECO:0000256" key="5">
    <source>
        <dbReference type="SAM" id="MobiDB-lite"/>
    </source>
</evidence>